<sequence length="394" mass="44434">MEAVVAQISKRCQEMVEQDDRFGAGKKFVKFAIDPAKSGVDQFASAAIFGNIEFENETSNSNENGTTTSVPVVIKTEPPIPKLREFFNSHLQFSNEILFYSQLLPFLNTFLVEDESQFVNFLKGGTSDPVLLSYVIMENASKEGFRLSKSKQLLSLDHILLTVNKLGRFHALSYIAKHQNRTLFDSLTAQIKETSWTDTRLETGLGDSDLICAVTRATRKFDNSEAKHVTETSSPIDVLFFDLATIRYSSPVIDLSFFIYLNSNPEIRLHWNQILQSYHDGLRTSVEAFADKNNINVIEGKSNFTSSSDGIFLPSLEDVHQEFVYHAIYGFMLCSFFLPVMMVDNPSEVFSEEGGEFWNVPEEVRHKVQSTMAGEEGTKALNHLVQHLVDMGFV</sequence>
<evidence type="ECO:0000259" key="1">
    <source>
        <dbReference type="SMART" id="SM00587"/>
    </source>
</evidence>
<name>A0A8D8LIM7_9HEMI</name>
<feature type="domain" description="CHK kinase-like" evidence="1">
    <location>
        <begin position="135"/>
        <end position="288"/>
    </location>
</feature>
<dbReference type="PANTHER" id="PTHR11012:SF30">
    <property type="entry name" value="PROTEIN KINASE-LIKE DOMAIN-CONTAINING"/>
    <property type="match status" value="1"/>
</dbReference>
<dbReference type="Pfam" id="PF02958">
    <property type="entry name" value="EcKL"/>
    <property type="match status" value="2"/>
</dbReference>
<dbReference type="PANTHER" id="PTHR11012">
    <property type="entry name" value="PROTEIN KINASE-LIKE DOMAIN-CONTAINING"/>
    <property type="match status" value="1"/>
</dbReference>
<protein>
    <recommendedName>
        <fullName evidence="1">CHK kinase-like domain-containing protein</fullName>
    </recommendedName>
</protein>
<reference evidence="2" key="1">
    <citation type="submission" date="2021-05" db="EMBL/GenBank/DDBJ databases">
        <authorList>
            <person name="Alioto T."/>
            <person name="Alioto T."/>
            <person name="Gomez Garrido J."/>
        </authorList>
    </citation>
    <scope>NUCLEOTIDE SEQUENCE</scope>
</reference>
<proteinExistence type="predicted"/>
<dbReference type="EMBL" id="HBUF01018450">
    <property type="protein sequence ID" value="CAG6610440.1"/>
    <property type="molecule type" value="Transcribed_RNA"/>
</dbReference>
<organism evidence="2">
    <name type="scientific">Cacopsylla melanoneura</name>
    <dbReference type="NCBI Taxonomy" id="428564"/>
    <lineage>
        <taxon>Eukaryota</taxon>
        <taxon>Metazoa</taxon>
        <taxon>Ecdysozoa</taxon>
        <taxon>Arthropoda</taxon>
        <taxon>Hexapoda</taxon>
        <taxon>Insecta</taxon>
        <taxon>Pterygota</taxon>
        <taxon>Neoptera</taxon>
        <taxon>Paraneoptera</taxon>
        <taxon>Hemiptera</taxon>
        <taxon>Sternorrhyncha</taxon>
        <taxon>Psylloidea</taxon>
        <taxon>Psyllidae</taxon>
        <taxon>Psyllinae</taxon>
        <taxon>Cacopsylla</taxon>
    </lineage>
</organism>
<dbReference type="InterPro" id="IPR015897">
    <property type="entry name" value="CHK_kinase-like"/>
</dbReference>
<dbReference type="InterPro" id="IPR004119">
    <property type="entry name" value="EcKL"/>
</dbReference>
<dbReference type="SMART" id="SM00587">
    <property type="entry name" value="CHK"/>
    <property type="match status" value="1"/>
</dbReference>
<accession>A0A8D8LIM7</accession>
<evidence type="ECO:0000313" key="2">
    <source>
        <dbReference type="EMBL" id="CAG6610440.1"/>
    </source>
</evidence>
<dbReference type="AlphaFoldDB" id="A0A8D8LIM7"/>